<evidence type="ECO:0000256" key="10">
    <source>
        <dbReference type="ARBA" id="ARBA00023136"/>
    </source>
</evidence>
<keyword evidence="4" id="KW-0813">Transport</keyword>
<evidence type="ECO:0000256" key="9">
    <source>
        <dbReference type="ARBA" id="ARBA00022989"/>
    </source>
</evidence>
<feature type="transmembrane region" description="Helical" evidence="11">
    <location>
        <begin position="285"/>
        <end position="302"/>
    </location>
</feature>
<evidence type="ECO:0000256" key="6">
    <source>
        <dbReference type="ARBA" id="ARBA00022519"/>
    </source>
</evidence>
<evidence type="ECO:0000256" key="11">
    <source>
        <dbReference type="SAM" id="Phobius"/>
    </source>
</evidence>
<dbReference type="InterPro" id="IPR011701">
    <property type="entry name" value="MFS"/>
</dbReference>
<dbReference type="InterPro" id="IPR005964">
    <property type="entry name" value="Glc/Gal_transptr_bac"/>
</dbReference>
<evidence type="ECO:0000313" key="12">
    <source>
        <dbReference type="EMBL" id="WAR46574.1"/>
    </source>
</evidence>
<gene>
    <name evidence="12" type="ORF">NM686_008680</name>
</gene>
<dbReference type="Gene3D" id="1.20.1250.20">
    <property type="entry name" value="MFS general substrate transporter like domains"/>
    <property type="match status" value="2"/>
</dbReference>
<evidence type="ECO:0000256" key="5">
    <source>
        <dbReference type="ARBA" id="ARBA00022475"/>
    </source>
</evidence>
<dbReference type="InterPro" id="IPR050375">
    <property type="entry name" value="MFS_TsgA-like"/>
</dbReference>
<dbReference type="SUPFAM" id="SSF103473">
    <property type="entry name" value="MFS general substrate transporter"/>
    <property type="match status" value="1"/>
</dbReference>
<evidence type="ECO:0000256" key="1">
    <source>
        <dbReference type="ARBA" id="ARBA00003321"/>
    </source>
</evidence>
<keyword evidence="13" id="KW-1185">Reference proteome</keyword>
<evidence type="ECO:0000256" key="2">
    <source>
        <dbReference type="ARBA" id="ARBA00004429"/>
    </source>
</evidence>
<feature type="transmembrane region" description="Helical" evidence="11">
    <location>
        <begin position="334"/>
        <end position="357"/>
    </location>
</feature>
<feature type="transmembrane region" description="Helical" evidence="11">
    <location>
        <begin position="197"/>
        <end position="216"/>
    </location>
</feature>
<reference evidence="12" key="1">
    <citation type="submission" date="2022-11" db="EMBL/GenBank/DDBJ databases">
        <title>Methylomonas rapida sp. nov., Carotenoid-Producing Obligate Methanotrophs with High Growth Characteristics and Biotechnological Potential.</title>
        <authorList>
            <person name="Tikhonova E.N."/>
            <person name="Suleimanov R.Z."/>
            <person name="Miroshnikov K."/>
            <person name="Oshkin I.Y."/>
            <person name="Belova S.E."/>
            <person name="Danilova O.V."/>
            <person name="Ashikhmin A."/>
            <person name="Konopkin A."/>
            <person name="But S.Y."/>
            <person name="Khmelenina V.N."/>
            <person name="Kuznetsov N."/>
            <person name="Pimenov N.V."/>
            <person name="Dedysh S.N."/>
        </authorList>
    </citation>
    <scope>NUCLEOTIDE SEQUENCE</scope>
    <source>
        <strain evidence="12">MP1</strain>
    </source>
</reference>
<keyword evidence="6" id="KW-0997">Cell inner membrane</keyword>
<keyword evidence="7" id="KW-0762">Sugar transport</keyword>
<dbReference type="PANTHER" id="PTHR43702">
    <property type="entry name" value="L-FUCOSE-PROTON SYMPORTER"/>
    <property type="match status" value="1"/>
</dbReference>
<feature type="transmembrane region" description="Helical" evidence="11">
    <location>
        <begin position="78"/>
        <end position="97"/>
    </location>
</feature>
<dbReference type="CDD" id="cd17394">
    <property type="entry name" value="MFS_FucP_like"/>
    <property type="match status" value="1"/>
</dbReference>
<dbReference type="Pfam" id="PF07690">
    <property type="entry name" value="MFS_1"/>
    <property type="match status" value="1"/>
</dbReference>
<dbReference type="RefSeq" id="WP_255187483.1">
    <property type="nucleotide sequence ID" value="NZ_CP113517.1"/>
</dbReference>
<dbReference type="Proteomes" id="UP001162780">
    <property type="component" value="Chromosome"/>
</dbReference>
<evidence type="ECO:0000256" key="7">
    <source>
        <dbReference type="ARBA" id="ARBA00022597"/>
    </source>
</evidence>
<accession>A0ABY7GPZ0</accession>
<protein>
    <submittedName>
        <fullName evidence="12">Sugar MFS transporter</fullName>
    </submittedName>
</protein>
<evidence type="ECO:0000256" key="4">
    <source>
        <dbReference type="ARBA" id="ARBA00022448"/>
    </source>
</evidence>
<comment type="similarity">
    <text evidence="3">Belongs to the major facilitator superfamily. FHS transporter (TC 2.A.1.7) family.</text>
</comment>
<keyword evidence="8 11" id="KW-0812">Transmembrane</keyword>
<feature type="transmembrane region" description="Helical" evidence="11">
    <location>
        <begin position="394"/>
        <end position="413"/>
    </location>
</feature>
<keyword evidence="10 11" id="KW-0472">Membrane</keyword>
<name>A0ABY7GPZ0_9GAMM</name>
<dbReference type="InterPro" id="IPR036259">
    <property type="entry name" value="MFS_trans_sf"/>
</dbReference>
<organism evidence="12 13">
    <name type="scientific">Methylomonas rapida</name>
    <dbReference type="NCBI Taxonomy" id="2963939"/>
    <lineage>
        <taxon>Bacteria</taxon>
        <taxon>Pseudomonadati</taxon>
        <taxon>Pseudomonadota</taxon>
        <taxon>Gammaproteobacteria</taxon>
        <taxon>Methylococcales</taxon>
        <taxon>Methylococcaceae</taxon>
        <taxon>Methylomonas</taxon>
    </lineage>
</organism>
<feature type="transmembrane region" description="Helical" evidence="11">
    <location>
        <begin position="243"/>
        <end position="265"/>
    </location>
</feature>
<dbReference type="NCBIfam" id="TIGR01272">
    <property type="entry name" value="gluP"/>
    <property type="match status" value="1"/>
</dbReference>
<feature type="transmembrane region" description="Helical" evidence="11">
    <location>
        <begin position="309"/>
        <end position="328"/>
    </location>
</feature>
<proteinExistence type="inferred from homology"/>
<comment type="function">
    <text evidence="1">Intake of glucose and galactose.</text>
</comment>
<keyword evidence="5" id="KW-1003">Cell membrane</keyword>
<evidence type="ECO:0000256" key="8">
    <source>
        <dbReference type="ARBA" id="ARBA00022692"/>
    </source>
</evidence>
<sequence>MVNRQNAAHYNAPLVILTSLFFIWGFITCLNDILIPHLKAVFTLNYTQAMLIQFCFFAAYFVVSLPSGYLVEKIGYKNGIVAGLAIAGSGCLLFYPAAGLQAYPLFLTAFFVLASGITLLQVAANPYVTALGRPETASSRLTMTQAFNSLGTTLAPYFGALLILSTAVKSADELKLLNSEELSVYQAAQAAAVQNPYLLLATVLFLMAAVFAVLRLPEIQARAEILDAVGTDVNESAWHYPHLVLGALAIFVYVGGEVSIGSFMVNFLGEPQIAGLAEQEAGKYLSFYWGGAMVGRFAGAVVMRKIRPAHALAFNATMAVVLLTLAIMTSGALAMWSLLAVGLCNSILFPTIFSLAVSGLGRHTGQGSGILCAAIVGGAIVPLIQGMFADRLGLQPALFVPVLCYLYIAFYGLKFRGLVAE</sequence>
<comment type="subcellular location">
    <subcellularLocation>
        <location evidence="2">Cell inner membrane</location>
        <topology evidence="2">Multi-pass membrane protein</topology>
    </subcellularLocation>
</comment>
<feature type="transmembrane region" description="Helical" evidence="11">
    <location>
        <begin position="146"/>
        <end position="168"/>
    </location>
</feature>
<feature type="transmembrane region" description="Helical" evidence="11">
    <location>
        <begin position="12"/>
        <end position="38"/>
    </location>
</feature>
<keyword evidence="9 11" id="KW-1133">Transmembrane helix</keyword>
<evidence type="ECO:0000256" key="3">
    <source>
        <dbReference type="ARBA" id="ARBA00009120"/>
    </source>
</evidence>
<dbReference type="PANTHER" id="PTHR43702:SF3">
    <property type="entry name" value="PROTEIN TSGA"/>
    <property type="match status" value="1"/>
</dbReference>
<dbReference type="EMBL" id="CP113517">
    <property type="protein sequence ID" value="WAR46574.1"/>
    <property type="molecule type" value="Genomic_DNA"/>
</dbReference>
<feature type="transmembrane region" description="Helical" evidence="11">
    <location>
        <begin position="103"/>
        <end position="125"/>
    </location>
</feature>
<evidence type="ECO:0000313" key="13">
    <source>
        <dbReference type="Proteomes" id="UP001162780"/>
    </source>
</evidence>
<feature type="transmembrane region" description="Helical" evidence="11">
    <location>
        <begin position="50"/>
        <end position="71"/>
    </location>
</feature>
<feature type="transmembrane region" description="Helical" evidence="11">
    <location>
        <begin position="369"/>
        <end position="388"/>
    </location>
</feature>